<reference evidence="1" key="1">
    <citation type="journal article" date="2021" name="Genome Biol. Evol.">
        <title>A High-Quality Reference Genome for a Parasitic Bivalve with Doubly Uniparental Inheritance (Bivalvia: Unionida).</title>
        <authorList>
            <person name="Smith C.H."/>
        </authorList>
    </citation>
    <scope>NUCLEOTIDE SEQUENCE</scope>
    <source>
        <strain evidence="1">CHS0354</strain>
    </source>
</reference>
<accession>A0AAE0SXV8</accession>
<name>A0AAE0SXV8_9BIVA</name>
<sequence length="74" mass="8288">MTLVDSVGYLIRGSDMDAHSSEINVVIIILIESYFAMAVSGSMKVNVAYLATSIVPEKTVQWHQVLLERLEYKL</sequence>
<keyword evidence="2" id="KW-1185">Reference proteome</keyword>
<dbReference type="EMBL" id="JAEAOA010001748">
    <property type="protein sequence ID" value="KAK3599665.1"/>
    <property type="molecule type" value="Genomic_DNA"/>
</dbReference>
<dbReference type="AlphaFoldDB" id="A0AAE0SXV8"/>
<organism evidence="1 2">
    <name type="scientific">Potamilus streckersoni</name>
    <dbReference type="NCBI Taxonomy" id="2493646"/>
    <lineage>
        <taxon>Eukaryota</taxon>
        <taxon>Metazoa</taxon>
        <taxon>Spiralia</taxon>
        <taxon>Lophotrochozoa</taxon>
        <taxon>Mollusca</taxon>
        <taxon>Bivalvia</taxon>
        <taxon>Autobranchia</taxon>
        <taxon>Heteroconchia</taxon>
        <taxon>Palaeoheterodonta</taxon>
        <taxon>Unionida</taxon>
        <taxon>Unionoidea</taxon>
        <taxon>Unionidae</taxon>
        <taxon>Ambleminae</taxon>
        <taxon>Lampsilini</taxon>
        <taxon>Potamilus</taxon>
    </lineage>
</organism>
<comment type="caution">
    <text evidence="1">The sequence shown here is derived from an EMBL/GenBank/DDBJ whole genome shotgun (WGS) entry which is preliminary data.</text>
</comment>
<reference evidence="1" key="2">
    <citation type="journal article" date="2021" name="Genome Biol. Evol.">
        <title>Developing a high-quality reference genome for a parasitic bivalve with doubly uniparental inheritance (Bivalvia: Unionida).</title>
        <authorList>
            <person name="Smith C.H."/>
        </authorList>
    </citation>
    <scope>NUCLEOTIDE SEQUENCE</scope>
    <source>
        <strain evidence="1">CHS0354</strain>
        <tissue evidence="1">Mantle</tissue>
    </source>
</reference>
<evidence type="ECO:0000313" key="2">
    <source>
        <dbReference type="Proteomes" id="UP001195483"/>
    </source>
</evidence>
<gene>
    <name evidence="1" type="ORF">CHS0354_029126</name>
</gene>
<protein>
    <submittedName>
        <fullName evidence="1">Uncharacterized protein</fullName>
    </submittedName>
</protein>
<dbReference type="Proteomes" id="UP001195483">
    <property type="component" value="Unassembled WGS sequence"/>
</dbReference>
<evidence type="ECO:0000313" key="1">
    <source>
        <dbReference type="EMBL" id="KAK3599665.1"/>
    </source>
</evidence>
<proteinExistence type="predicted"/>
<reference evidence="1" key="3">
    <citation type="submission" date="2023-05" db="EMBL/GenBank/DDBJ databases">
        <authorList>
            <person name="Smith C.H."/>
        </authorList>
    </citation>
    <scope>NUCLEOTIDE SEQUENCE</scope>
    <source>
        <strain evidence="1">CHS0354</strain>
        <tissue evidence="1">Mantle</tissue>
    </source>
</reference>